<dbReference type="OrthoDB" id="4569735at2"/>
<dbReference type="EMBL" id="PVTF01000009">
    <property type="protein sequence ID" value="PRY38030.1"/>
    <property type="molecule type" value="Genomic_DNA"/>
</dbReference>
<proteinExistence type="predicted"/>
<evidence type="ECO:0000313" key="4">
    <source>
        <dbReference type="Proteomes" id="UP000239494"/>
    </source>
</evidence>
<reference evidence="3 4" key="1">
    <citation type="submission" date="2018-03" db="EMBL/GenBank/DDBJ databases">
        <title>Genomic Encyclopedia of Archaeal and Bacterial Type Strains, Phase II (KMG-II): from individual species to whole genera.</title>
        <authorList>
            <person name="Goeker M."/>
        </authorList>
    </citation>
    <scope>NUCLEOTIDE SEQUENCE [LARGE SCALE GENOMIC DNA]</scope>
    <source>
        <strain evidence="3 4">DSM 44720</strain>
    </source>
</reference>
<keyword evidence="2" id="KW-0472">Membrane</keyword>
<dbReference type="RefSeq" id="WP_106191018.1">
    <property type="nucleotide sequence ID" value="NZ_PVTF01000009.1"/>
</dbReference>
<keyword evidence="2" id="KW-1133">Transmembrane helix</keyword>
<evidence type="ECO:0000256" key="1">
    <source>
        <dbReference type="SAM" id="MobiDB-lite"/>
    </source>
</evidence>
<gene>
    <name evidence="3" type="ORF">CLV43_109250</name>
</gene>
<dbReference type="Proteomes" id="UP000239494">
    <property type="component" value="Unassembled WGS sequence"/>
</dbReference>
<organism evidence="3 4">
    <name type="scientific">Umezawaea tangerina</name>
    <dbReference type="NCBI Taxonomy" id="84725"/>
    <lineage>
        <taxon>Bacteria</taxon>
        <taxon>Bacillati</taxon>
        <taxon>Actinomycetota</taxon>
        <taxon>Actinomycetes</taxon>
        <taxon>Pseudonocardiales</taxon>
        <taxon>Pseudonocardiaceae</taxon>
        <taxon>Umezawaea</taxon>
    </lineage>
</organism>
<evidence type="ECO:0000256" key="2">
    <source>
        <dbReference type="SAM" id="Phobius"/>
    </source>
</evidence>
<feature type="region of interest" description="Disordered" evidence="1">
    <location>
        <begin position="218"/>
        <end position="238"/>
    </location>
</feature>
<feature type="transmembrane region" description="Helical" evidence="2">
    <location>
        <begin position="253"/>
        <end position="272"/>
    </location>
</feature>
<name>A0A2T0SXB1_9PSEU</name>
<accession>A0A2T0SXB1</accession>
<sequence>MFRVRAVRHGVAAVAVVLVLCAGVAVTALLSFTSASDRIGTLTGRAVGQVVRVAQNTVELSWPLPDGTYRTALVEIPGRPPAPGQKTQVAYDPDDPGQVVMPGAELLVQADRALSGLAFTAAVVLLVIAATAWRLLTRSRAARQPARKARVRRVRVQSGLIVRSWLEVDGPRERWVPVYYDPALVAMPSPADVVLHGDPNRDRLVVVEVGDVLLYPSGPVTSKHPRGRRGDSPAEPDPDVVAAARSAGWRRQLRADAVLVIPAPFIGLFWAYLDGSGFSGWLAATLVTAGMGLWVAAWRGADPS</sequence>
<keyword evidence="2" id="KW-0812">Transmembrane</keyword>
<protein>
    <recommendedName>
        <fullName evidence="5">DUF3592 domain-containing protein</fullName>
    </recommendedName>
</protein>
<feature type="transmembrane region" description="Helical" evidence="2">
    <location>
        <begin position="278"/>
        <end position="298"/>
    </location>
</feature>
<feature type="transmembrane region" description="Helical" evidence="2">
    <location>
        <begin position="113"/>
        <end position="136"/>
    </location>
</feature>
<evidence type="ECO:0000313" key="3">
    <source>
        <dbReference type="EMBL" id="PRY38030.1"/>
    </source>
</evidence>
<dbReference type="AlphaFoldDB" id="A0A2T0SXB1"/>
<comment type="caution">
    <text evidence="3">The sequence shown here is derived from an EMBL/GenBank/DDBJ whole genome shotgun (WGS) entry which is preliminary data.</text>
</comment>
<evidence type="ECO:0008006" key="5">
    <source>
        <dbReference type="Google" id="ProtNLM"/>
    </source>
</evidence>
<keyword evidence="4" id="KW-1185">Reference proteome</keyword>